<comment type="similarity">
    <text evidence="1">Belongs to the UFD1 family.</text>
</comment>
<dbReference type="InterPro" id="IPR055417">
    <property type="entry name" value="UFD1_N1"/>
</dbReference>
<dbReference type="AlphaFoldDB" id="U5D7Y3"/>
<protein>
    <recommendedName>
        <fullName evidence="3">Ubiquitin fusion degradation protein UFD1 N-terminal subdomain 1 domain-containing protein</fullName>
    </recommendedName>
</protein>
<dbReference type="PANTHER" id="PTHR12555">
    <property type="entry name" value="UBIQUITIN FUSION DEGRADATON PROTEIN 1"/>
    <property type="match status" value="1"/>
</dbReference>
<dbReference type="GO" id="GO:0006511">
    <property type="term" value="P:ubiquitin-dependent protein catabolic process"/>
    <property type="evidence" value="ECO:0007669"/>
    <property type="project" value="InterPro"/>
</dbReference>
<accession>U5D7Y3</accession>
<reference evidence="5" key="1">
    <citation type="journal article" date="2013" name="Science">
        <title>The Amborella genome and the evolution of flowering plants.</title>
        <authorList>
            <consortium name="Amborella Genome Project"/>
        </authorList>
    </citation>
    <scope>NUCLEOTIDE SEQUENCE [LARGE SCALE GENOMIC DNA]</scope>
</reference>
<evidence type="ECO:0000259" key="3">
    <source>
        <dbReference type="Pfam" id="PF03152"/>
    </source>
</evidence>
<dbReference type="InterPro" id="IPR042299">
    <property type="entry name" value="Ufd1-like_Nn"/>
</dbReference>
<dbReference type="EMBL" id="KI392088">
    <property type="protein sequence ID" value="ERN18559.1"/>
    <property type="molecule type" value="Genomic_DNA"/>
</dbReference>
<dbReference type="eggNOG" id="KOG1816">
    <property type="taxonomic scope" value="Eukaryota"/>
</dbReference>
<organism evidence="4 5">
    <name type="scientific">Amborella trichopoda</name>
    <dbReference type="NCBI Taxonomy" id="13333"/>
    <lineage>
        <taxon>Eukaryota</taxon>
        <taxon>Viridiplantae</taxon>
        <taxon>Streptophyta</taxon>
        <taxon>Embryophyta</taxon>
        <taxon>Tracheophyta</taxon>
        <taxon>Spermatophyta</taxon>
        <taxon>Magnoliopsida</taxon>
        <taxon>Amborellales</taxon>
        <taxon>Amborellaceae</taxon>
        <taxon>Amborella</taxon>
    </lineage>
</organism>
<dbReference type="Gramene" id="ERN18559">
    <property type="protein sequence ID" value="ERN18559"/>
    <property type="gene ID" value="AMTR_s00065p00109250"/>
</dbReference>
<dbReference type="HOGENOM" id="CLU_1542153_0_0_1"/>
<dbReference type="InterPro" id="IPR004854">
    <property type="entry name" value="Ufd1-like"/>
</dbReference>
<dbReference type="Pfam" id="PF03152">
    <property type="entry name" value="UFD1_N1"/>
    <property type="match status" value="1"/>
</dbReference>
<proteinExistence type="inferred from homology"/>
<dbReference type="STRING" id="13333.U5D7Y3"/>
<dbReference type="Gene3D" id="2.40.40.50">
    <property type="entry name" value="Ubiquitin fusion degradation protein UFD1, N-terminal domain"/>
    <property type="match status" value="1"/>
</dbReference>
<keyword evidence="2" id="KW-0833">Ubl conjugation pathway</keyword>
<sequence length="174" mass="19223">MPELENGDNVIMPPSALDHLASIHTDNPMVFELYNPATQCKTHCGVLEFVAEEGTLYMPYWMMQNMLLQEGDTVQIKSTALSKGTYVKFRPDTMDLFHLSNPKAVPGNVLEPQHVSHRAQPGPSISWTGLARTRQFIAQPILEGSGLAQAKGNALACRDKDVPGPFFGLTWTLK</sequence>
<name>U5D7Y3_AMBTC</name>
<gene>
    <name evidence="4" type="ORF">AMTR_s00065p00109250</name>
</gene>
<evidence type="ECO:0000313" key="5">
    <source>
        <dbReference type="Proteomes" id="UP000017836"/>
    </source>
</evidence>
<dbReference type="Proteomes" id="UP000017836">
    <property type="component" value="Unassembled WGS sequence"/>
</dbReference>
<keyword evidence="5" id="KW-1185">Reference proteome</keyword>
<feature type="domain" description="Ubiquitin fusion degradation protein UFD1 N-terminal subdomain 1" evidence="3">
    <location>
        <begin position="3"/>
        <end position="81"/>
    </location>
</feature>
<evidence type="ECO:0000256" key="2">
    <source>
        <dbReference type="ARBA" id="ARBA00022786"/>
    </source>
</evidence>
<evidence type="ECO:0000313" key="4">
    <source>
        <dbReference type="EMBL" id="ERN18559.1"/>
    </source>
</evidence>
<evidence type="ECO:0000256" key="1">
    <source>
        <dbReference type="ARBA" id="ARBA00006043"/>
    </source>
</evidence>
<dbReference type="PANTHER" id="PTHR12555:SF13">
    <property type="entry name" value="UBIQUITIN RECOGNITION FACTOR IN ER-ASSOCIATED DEGRADATION PROTEIN 1"/>
    <property type="match status" value="1"/>
</dbReference>